<gene>
    <name evidence="1" type="ORF">G8759_03125</name>
</gene>
<dbReference type="InterPro" id="IPR011659">
    <property type="entry name" value="WD40"/>
</dbReference>
<dbReference type="KEGG" id="spib:G8759_03125"/>
<organism evidence="1 2">
    <name type="scientific">Spirosoma aureum</name>
    <dbReference type="NCBI Taxonomy" id="2692134"/>
    <lineage>
        <taxon>Bacteria</taxon>
        <taxon>Pseudomonadati</taxon>
        <taxon>Bacteroidota</taxon>
        <taxon>Cytophagia</taxon>
        <taxon>Cytophagales</taxon>
        <taxon>Cytophagaceae</taxon>
        <taxon>Spirosoma</taxon>
    </lineage>
</organism>
<dbReference type="EMBL" id="CP050063">
    <property type="protein sequence ID" value="QIP17642.1"/>
    <property type="molecule type" value="Genomic_DNA"/>
</dbReference>
<protein>
    <submittedName>
        <fullName evidence="1">Uncharacterized protein</fullName>
    </submittedName>
</protein>
<dbReference type="InterPro" id="IPR011042">
    <property type="entry name" value="6-blade_b-propeller_TolB-like"/>
</dbReference>
<name>A0A6G9AYV2_9BACT</name>
<dbReference type="Proteomes" id="UP000501802">
    <property type="component" value="Chromosome"/>
</dbReference>
<dbReference type="SUPFAM" id="SSF82171">
    <property type="entry name" value="DPP6 N-terminal domain-like"/>
    <property type="match status" value="1"/>
</dbReference>
<reference evidence="1 2" key="1">
    <citation type="submission" date="2020-03" db="EMBL/GenBank/DDBJ databases">
        <authorList>
            <person name="Kim M.K."/>
        </authorList>
    </citation>
    <scope>NUCLEOTIDE SEQUENCE [LARGE SCALE GENOMIC DNA]</scope>
    <source>
        <strain evidence="1 2">BT328</strain>
    </source>
</reference>
<proteinExistence type="predicted"/>
<sequence>MDVLTGFGERADFSPDSKRIAFMTKSFGDAMVLDLATRQIKCLTCNVPAAVFLRVMHLSNGDYILIGPEKFEDIRISRSRDNELWYLSKVPGSKPIKLGVLMSEGMAISKKSMKIAYSQVHDQVPQLAEHASRLTVCEVDLSGGTPKLINQKTVYEGAGYPYEAQDFFDNDSKMTFVRYEPIRDAAGKQIGQLASVMTLDLKTNEVINHSKKPTTYNECEGIFPGGKYTLVEADRQCDWLGGKRGGSNIDIWKLKLDGTGKDFVRLTNFNDFEGGKASNPVVSNDGKYMAFQLANTADPAGVGYGLLLYKF</sequence>
<dbReference type="Pfam" id="PF07676">
    <property type="entry name" value="PD40"/>
    <property type="match status" value="1"/>
</dbReference>
<keyword evidence="2" id="KW-1185">Reference proteome</keyword>
<dbReference type="Gene3D" id="2.120.10.30">
    <property type="entry name" value="TolB, C-terminal domain"/>
    <property type="match status" value="1"/>
</dbReference>
<evidence type="ECO:0000313" key="1">
    <source>
        <dbReference type="EMBL" id="QIP17642.1"/>
    </source>
</evidence>
<dbReference type="AlphaFoldDB" id="A0A6G9AYV2"/>
<evidence type="ECO:0000313" key="2">
    <source>
        <dbReference type="Proteomes" id="UP000501802"/>
    </source>
</evidence>
<accession>A0A6G9AYV2</accession>